<sequence length="80" mass="9125">MGGCRFWRDFVQIVINQRLNLCADRPVLARLASVFRIEFKGLGRGAACRLAVCRGGGRGARRCNAARRGDRRRFYVRLIK</sequence>
<reference evidence="1" key="1">
    <citation type="submission" date="2024-06" db="EMBL/GenBank/DDBJ databases">
        <title>This phage originates from the Bacteriophage catalogue of the Bacteriophage Competence Centre, Department of Microbiology und Biotechnology, Max Rubner-Institut, Kiel, Germany.</title>
        <authorList>
            <person name="Sprotte S."/>
            <person name="Brinks E."/>
            <person name="Hille F."/>
        </authorList>
    </citation>
    <scope>NUCLEOTIDE SEQUENCE</scope>
</reference>
<proteinExistence type="predicted"/>
<organism evidence="1">
    <name type="scientific">Salmonella phage PMBT19</name>
    <dbReference type="NCBI Taxonomy" id="3229743"/>
    <lineage>
        <taxon>Viruses</taxon>
        <taxon>Duplodnaviria</taxon>
        <taxon>Heunggongvirae</taxon>
        <taxon>Uroviricota</taxon>
        <taxon>Caudoviricetes</taxon>
    </lineage>
</organism>
<accession>A0AB39C2P8</accession>
<name>A0AB39C2P8_9CAUD</name>
<dbReference type="EMBL" id="PP926506">
    <property type="protein sequence ID" value="XDJ00388.1"/>
    <property type="molecule type" value="Genomic_DNA"/>
</dbReference>
<evidence type="ECO:0000313" key="1">
    <source>
        <dbReference type="EMBL" id="XDJ00388.1"/>
    </source>
</evidence>
<protein>
    <submittedName>
        <fullName evidence="1">Uncharacterized protein</fullName>
    </submittedName>
</protein>